<reference evidence="2" key="2">
    <citation type="submission" date="2015-01" db="EMBL/GenBank/DDBJ databases">
        <title>Evolutionary Origins and Diversification of the Mycorrhizal Mutualists.</title>
        <authorList>
            <consortium name="DOE Joint Genome Institute"/>
            <consortium name="Mycorrhizal Genomics Consortium"/>
            <person name="Kohler A."/>
            <person name="Kuo A."/>
            <person name="Nagy L.G."/>
            <person name="Floudas D."/>
            <person name="Copeland A."/>
            <person name="Barry K.W."/>
            <person name="Cichocki N."/>
            <person name="Veneault-Fourrey C."/>
            <person name="LaButti K."/>
            <person name="Lindquist E.A."/>
            <person name="Lipzen A."/>
            <person name="Lundell T."/>
            <person name="Morin E."/>
            <person name="Murat C."/>
            <person name="Riley R."/>
            <person name="Ohm R."/>
            <person name="Sun H."/>
            <person name="Tunlid A."/>
            <person name="Henrissat B."/>
            <person name="Grigoriev I.V."/>
            <person name="Hibbett D.S."/>
            <person name="Martin F."/>
        </authorList>
    </citation>
    <scope>NUCLEOTIDE SEQUENCE [LARGE SCALE GENOMIC DNA]</scope>
    <source>
        <strain evidence="2">Ve08.2h10</strain>
    </source>
</reference>
<sequence length="55" mass="6439">MSAITKIANVETTTAIWEFDQSKEVIMEEFKELYEMDMQLVELDKSIDEVVKLLL</sequence>
<evidence type="ECO:0000313" key="2">
    <source>
        <dbReference type="Proteomes" id="UP000054538"/>
    </source>
</evidence>
<dbReference type="HOGENOM" id="CLU_3033072_0_0_1"/>
<accession>A0A0D0D6H4</accession>
<dbReference type="EMBL" id="KN830800">
    <property type="protein sequence ID" value="KIK72465.1"/>
    <property type="molecule type" value="Genomic_DNA"/>
</dbReference>
<name>A0A0D0D6H4_9AGAM</name>
<dbReference type="AlphaFoldDB" id="A0A0D0D6H4"/>
<organism evidence="1 2">
    <name type="scientific">Paxillus rubicundulus Ve08.2h10</name>
    <dbReference type="NCBI Taxonomy" id="930991"/>
    <lineage>
        <taxon>Eukaryota</taxon>
        <taxon>Fungi</taxon>
        <taxon>Dikarya</taxon>
        <taxon>Basidiomycota</taxon>
        <taxon>Agaricomycotina</taxon>
        <taxon>Agaricomycetes</taxon>
        <taxon>Agaricomycetidae</taxon>
        <taxon>Boletales</taxon>
        <taxon>Paxilineae</taxon>
        <taxon>Paxillaceae</taxon>
        <taxon>Paxillus</taxon>
    </lineage>
</organism>
<reference evidence="1 2" key="1">
    <citation type="submission" date="2014-04" db="EMBL/GenBank/DDBJ databases">
        <authorList>
            <consortium name="DOE Joint Genome Institute"/>
            <person name="Kuo A."/>
            <person name="Kohler A."/>
            <person name="Jargeat P."/>
            <person name="Nagy L.G."/>
            <person name="Floudas D."/>
            <person name="Copeland A."/>
            <person name="Barry K.W."/>
            <person name="Cichocki N."/>
            <person name="Veneault-Fourrey C."/>
            <person name="LaButti K."/>
            <person name="Lindquist E.A."/>
            <person name="Lipzen A."/>
            <person name="Lundell T."/>
            <person name="Morin E."/>
            <person name="Murat C."/>
            <person name="Sun H."/>
            <person name="Tunlid A."/>
            <person name="Henrissat B."/>
            <person name="Grigoriev I.V."/>
            <person name="Hibbett D.S."/>
            <person name="Martin F."/>
            <person name="Nordberg H.P."/>
            <person name="Cantor M.N."/>
            <person name="Hua S.X."/>
        </authorList>
    </citation>
    <scope>NUCLEOTIDE SEQUENCE [LARGE SCALE GENOMIC DNA]</scope>
    <source>
        <strain evidence="1 2">Ve08.2h10</strain>
    </source>
</reference>
<evidence type="ECO:0000313" key="1">
    <source>
        <dbReference type="EMBL" id="KIK72465.1"/>
    </source>
</evidence>
<dbReference type="InParanoid" id="A0A0D0D6H4"/>
<gene>
    <name evidence="1" type="ORF">PAXRUDRAFT_21956</name>
</gene>
<keyword evidence="2" id="KW-1185">Reference proteome</keyword>
<dbReference type="Proteomes" id="UP000054538">
    <property type="component" value="Unassembled WGS sequence"/>
</dbReference>
<dbReference type="OrthoDB" id="2749294at2759"/>
<proteinExistence type="predicted"/>
<protein>
    <submittedName>
        <fullName evidence="1">Uncharacterized protein</fullName>
    </submittedName>
</protein>